<organism evidence="12 13">
    <name type="scientific">Echinimonas agarilytica</name>
    <dbReference type="NCBI Taxonomy" id="1215918"/>
    <lineage>
        <taxon>Bacteria</taxon>
        <taxon>Pseudomonadati</taxon>
        <taxon>Pseudomonadota</taxon>
        <taxon>Gammaproteobacteria</taxon>
        <taxon>Alteromonadales</taxon>
        <taxon>Echinimonadaceae</taxon>
        <taxon>Echinimonas</taxon>
    </lineage>
</organism>
<feature type="domain" description="THIF-type NAD/FAD binding fold" evidence="11">
    <location>
        <begin position="16"/>
        <end position="181"/>
    </location>
</feature>
<evidence type="ECO:0000259" key="11">
    <source>
        <dbReference type="Pfam" id="PF00899"/>
    </source>
</evidence>
<dbReference type="EMBL" id="JAMQGP010000006">
    <property type="protein sequence ID" value="MCM2680520.1"/>
    <property type="molecule type" value="Genomic_DNA"/>
</dbReference>
<gene>
    <name evidence="12" type="primary">tcdA</name>
    <name evidence="12" type="ORF">NAF29_12705</name>
</gene>
<accession>A0AA41W7D4</accession>
<dbReference type="GO" id="GO:0016020">
    <property type="term" value="C:membrane"/>
    <property type="evidence" value="ECO:0007669"/>
    <property type="project" value="UniProtKB-SubCell"/>
</dbReference>
<name>A0AA41W7D4_9GAMM</name>
<evidence type="ECO:0000256" key="5">
    <source>
        <dbReference type="ARBA" id="ARBA00022741"/>
    </source>
</evidence>
<dbReference type="RefSeq" id="WP_251261967.1">
    <property type="nucleotide sequence ID" value="NZ_JAMQGP010000006.1"/>
</dbReference>
<dbReference type="SUPFAM" id="SSF69572">
    <property type="entry name" value="Activating enzymes of the ubiquitin-like proteins"/>
    <property type="match status" value="1"/>
</dbReference>
<keyword evidence="3" id="KW-0436">Ligase</keyword>
<dbReference type="GO" id="GO:0005524">
    <property type="term" value="F:ATP binding"/>
    <property type="evidence" value="ECO:0007669"/>
    <property type="project" value="UniProtKB-KW"/>
</dbReference>
<dbReference type="Gene3D" id="3.40.50.720">
    <property type="entry name" value="NAD(P)-binding Rossmann-like Domain"/>
    <property type="match status" value="1"/>
</dbReference>
<evidence type="ECO:0000256" key="9">
    <source>
        <dbReference type="ARBA" id="ARBA00074884"/>
    </source>
</evidence>
<evidence type="ECO:0000256" key="6">
    <source>
        <dbReference type="ARBA" id="ARBA00022840"/>
    </source>
</evidence>
<dbReference type="PANTHER" id="PTHR43267:SF1">
    <property type="entry name" value="TRNA THREONYLCARBAMOYLADENOSINE DEHYDRATASE"/>
    <property type="match status" value="1"/>
</dbReference>
<evidence type="ECO:0000256" key="2">
    <source>
        <dbReference type="ARBA" id="ARBA00009919"/>
    </source>
</evidence>
<dbReference type="GO" id="GO:0061504">
    <property type="term" value="P:cyclic threonylcarbamoyladenosine biosynthetic process"/>
    <property type="evidence" value="ECO:0007669"/>
    <property type="project" value="TreeGrafter"/>
</dbReference>
<dbReference type="GO" id="GO:0008641">
    <property type="term" value="F:ubiquitin-like modifier activating enzyme activity"/>
    <property type="evidence" value="ECO:0007669"/>
    <property type="project" value="InterPro"/>
</dbReference>
<dbReference type="Proteomes" id="UP001165393">
    <property type="component" value="Unassembled WGS sequence"/>
</dbReference>
<evidence type="ECO:0000256" key="10">
    <source>
        <dbReference type="ARBA" id="ARBA00083375"/>
    </source>
</evidence>
<dbReference type="AlphaFoldDB" id="A0AA41W7D4"/>
<evidence type="ECO:0000256" key="8">
    <source>
        <dbReference type="ARBA" id="ARBA00023136"/>
    </source>
</evidence>
<evidence type="ECO:0000256" key="1">
    <source>
        <dbReference type="ARBA" id="ARBA00004167"/>
    </source>
</evidence>
<comment type="subcellular location">
    <subcellularLocation>
        <location evidence="1">Membrane</location>
        <topology evidence="1">Single-pass membrane protein</topology>
    </subcellularLocation>
</comment>
<keyword evidence="7" id="KW-1133">Transmembrane helix</keyword>
<dbReference type="NCBIfam" id="NF011696">
    <property type="entry name" value="PRK15116.1"/>
    <property type="match status" value="1"/>
</dbReference>
<keyword evidence="5" id="KW-0547">Nucleotide-binding</keyword>
<evidence type="ECO:0000313" key="12">
    <source>
        <dbReference type="EMBL" id="MCM2680520.1"/>
    </source>
</evidence>
<dbReference type="FunFam" id="3.40.50.720:FF:000096">
    <property type="entry name" value="tRNA cyclic N6-threonylcarbamoyladenosine(37) synthase TcdA"/>
    <property type="match status" value="1"/>
</dbReference>
<dbReference type="GO" id="GO:0061503">
    <property type="term" value="F:tRNA threonylcarbamoyladenosine dehydratase"/>
    <property type="evidence" value="ECO:0007669"/>
    <property type="project" value="TreeGrafter"/>
</dbReference>
<keyword evidence="4" id="KW-0812">Transmembrane</keyword>
<protein>
    <recommendedName>
        <fullName evidence="9">tRNA threonylcarbamoyladenosine dehydratase</fullName>
    </recommendedName>
    <alternativeName>
        <fullName evidence="10">t(6)A37 dehydratase</fullName>
    </alternativeName>
</protein>
<keyword evidence="8" id="KW-0472">Membrane</keyword>
<dbReference type="InterPro" id="IPR045886">
    <property type="entry name" value="ThiF/MoeB/HesA"/>
</dbReference>
<dbReference type="PANTHER" id="PTHR43267">
    <property type="entry name" value="TRNA THREONYLCARBAMOYLADENOSINE DEHYDRATASE"/>
    <property type="match status" value="1"/>
</dbReference>
<reference evidence="12 13" key="1">
    <citation type="journal article" date="2013" name="Antonie Van Leeuwenhoek">
        <title>Echinimonas agarilytica gen. nov., sp. nov., a new gammaproteobacterium isolated from the sea urchin Strongylocentrotus intermedius.</title>
        <authorList>
            <person name="Nedashkovskaya O.I."/>
            <person name="Stenkova A.M."/>
            <person name="Zhukova N.V."/>
            <person name="Van Trappen S."/>
            <person name="Lee J.S."/>
            <person name="Kim S.B."/>
        </authorList>
    </citation>
    <scope>NUCLEOTIDE SEQUENCE [LARGE SCALE GENOMIC DNA]</scope>
    <source>
        <strain evidence="12 13">KMM 6351</strain>
    </source>
</reference>
<dbReference type="InterPro" id="IPR035985">
    <property type="entry name" value="Ubiquitin-activating_enz"/>
</dbReference>
<evidence type="ECO:0000256" key="3">
    <source>
        <dbReference type="ARBA" id="ARBA00022598"/>
    </source>
</evidence>
<dbReference type="InterPro" id="IPR000594">
    <property type="entry name" value="ThiF_NAD_FAD-bd"/>
</dbReference>
<sequence length="272" mass="29514">MLDEQTLQRFGGIGRLYGQQTLEWLTQSHVCVIGIGGVGSWSAEALARSAIGQITLIDMDDICITNTNRQLHAIDSTQGMIKVDAMCDRILSINPNCLVNPVSDFISKENLGELIHDGFDLVIDAIDSVQSKAALIAHCKRRKIPLIVAGGAGGQTDPRQITSGDLAKTTHDPLLSKIRNILRREYNFSKNTKRKFGVECIYSTEQLVYPQPDGSVCEAKSVQDGNVRLDCSSGFGAATMVTASFGLMASARGIDKIIAKRKRELNSTNGCV</sequence>
<dbReference type="Pfam" id="PF00899">
    <property type="entry name" value="ThiF"/>
    <property type="match status" value="1"/>
</dbReference>
<evidence type="ECO:0000313" key="13">
    <source>
        <dbReference type="Proteomes" id="UP001165393"/>
    </source>
</evidence>
<evidence type="ECO:0000256" key="4">
    <source>
        <dbReference type="ARBA" id="ARBA00022692"/>
    </source>
</evidence>
<keyword evidence="6" id="KW-0067">ATP-binding</keyword>
<comment type="caution">
    <text evidence="12">The sequence shown here is derived from an EMBL/GenBank/DDBJ whole genome shotgun (WGS) entry which is preliminary data.</text>
</comment>
<proteinExistence type="inferred from homology"/>
<keyword evidence="13" id="KW-1185">Reference proteome</keyword>
<dbReference type="CDD" id="cd00755">
    <property type="entry name" value="YgdL_like"/>
    <property type="match status" value="1"/>
</dbReference>
<evidence type="ECO:0000256" key="7">
    <source>
        <dbReference type="ARBA" id="ARBA00022989"/>
    </source>
</evidence>
<comment type="similarity">
    <text evidence="2">Belongs to the HesA/MoeB/ThiF family.</text>
</comment>